<dbReference type="InterPro" id="IPR013083">
    <property type="entry name" value="Znf_RING/FYVE/PHD"/>
</dbReference>
<evidence type="ECO:0000256" key="12">
    <source>
        <dbReference type="PROSITE-ProRule" id="PRU00175"/>
    </source>
</evidence>
<keyword evidence="9" id="KW-0862">Zinc</keyword>
<accession>A0A812UNM2</accession>
<dbReference type="PANTHER" id="PTHR45977:SF4">
    <property type="entry name" value="RING-TYPE DOMAIN-CONTAINING PROTEIN"/>
    <property type="match status" value="1"/>
</dbReference>
<keyword evidence="7 12" id="KW-0863">Zinc-finger</keyword>
<evidence type="ECO:0000313" key="15">
    <source>
        <dbReference type="EMBL" id="CAE7576388.1"/>
    </source>
</evidence>
<comment type="catalytic activity">
    <reaction evidence="1">
        <text>S-ubiquitinyl-[E2 ubiquitin-conjugating enzyme]-L-cysteine + [acceptor protein]-L-lysine = [E2 ubiquitin-conjugating enzyme]-L-cysteine + N(6)-ubiquitinyl-[acceptor protein]-L-lysine.</text>
        <dbReference type="EC" id="2.3.2.27"/>
    </reaction>
</comment>
<evidence type="ECO:0000256" key="10">
    <source>
        <dbReference type="ARBA" id="ARBA00022989"/>
    </source>
</evidence>
<keyword evidence="10" id="KW-1133">Transmembrane helix</keyword>
<keyword evidence="8" id="KW-0833">Ubl conjugation pathway</keyword>
<evidence type="ECO:0000256" key="1">
    <source>
        <dbReference type="ARBA" id="ARBA00000900"/>
    </source>
</evidence>
<evidence type="ECO:0000256" key="3">
    <source>
        <dbReference type="ARBA" id="ARBA00012483"/>
    </source>
</evidence>
<dbReference type="InterPro" id="IPR001841">
    <property type="entry name" value="Znf_RING"/>
</dbReference>
<keyword evidence="16" id="KW-1185">Reference proteome</keyword>
<dbReference type="GO" id="GO:0061630">
    <property type="term" value="F:ubiquitin protein ligase activity"/>
    <property type="evidence" value="ECO:0007669"/>
    <property type="project" value="UniProtKB-EC"/>
</dbReference>
<feature type="compositionally biased region" description="Pro residues" evidence="13">
    <location>
        <begin position="213"/>
        <end position="245"/>
    </location>
</feature>
<dbReference type="GO" id="GO:0016567">
    <property type="term" value="P:protein ubiquitination"/>
    <property type="evidence" value="ECO:0007669"/>
    <property type="project" value="TreeGrafter"/>
</dbReference>
<evidence type="ECO:0000256" key="11">
    <source>
        <dbReference type="ARBA" id="ARBA00023136"/>
    </source>
</evidence>
<dbReference type="Proteomes" id="UP000601435">
    <property type="component" value="Unassembled WGS sequence"/>
</dbReference>
<dbReference type="OrthoDB" id="8062037at2759"/>
<name>A0A812UNM2_9DINO</name>
<comment type="subcellular location">
    <subcellularLocation>
        <location evidence="2">Membrane</location>
        <topology evidence="2">Multi-pass membrane protein</topology>
    </subcellularLocation>
</comment>
<evidence type="ECO:0000256" key="9">
    <source>
        <dbReference type="ARBA" id="ARBA00022833"/>
    </source>
</evidence>
<dbReference type="EC" id="2.3.2.27" evidence="3"/>
<dbReference type="AlphaFoldDB" id="A0A812UNM2"/>
<comment type="caution">
    <text evidence="15">The sequence shown here is derived from an EMBL/GenBank/DDBJ whole genome shotgun (WGS) entry which is preliminary data.</text>
</comment>
<reference evidence="15" key="1">
    <citation type="submission" date="2021-02" db="EMBL/GenBank/DDBJ databases">
        <authorList>
            <person name="Dougan E. K."/>
            <person name="Rhodes N."/>
            <person name="Thang M."/>
            <person name="Chan C."/>
        </authorList>
    </citation>
    <scope>NUCLEOTIDE SEQUENCE</scope>
</reference>
<dbReference type="PROSITE" id="PS50089">
    <property type="entry name" value="ZF_RING_2"/>
    <property type="match status" value="1"/>
</dbReference>
<dbReference type="EMBL" id="CAJNJA010027464">
    <property type="protein sequence ID" value="CAE7576388.1"/>
    <property type="molecule type" value="Genomic_DNA"/>
</dbReference>
<gene>
    <name evidence="15" type="primary">ATL4</name>
    <name evidence="15" type="ORF">SNEC2469_LOCUS16802</name>
</gene>
<evidence type="ECO:0000256" key="6">
    <source>
        <dbReference type="ARBA" id="ARBA00022723"/>
    </source>
</evidence>
<dbReference type="PANTHER" id="PTHR45977">
    <property type="entry name" value="TARGET OF ERK KINASE MPK-1"/>
    <property type="match status" value="1"/>
</dbReference>
<protein>
    <recommendedName>
        <fullName evidence="3">RING-type E3 ubiquitin transferase</fullName>
        <ecNumber evidence="3">2.3.2.27</ecNumber>
    </recommendedName>
</protein>
<dbReference type="Pfam" id="PF13639">
    <property type="entry name" value="zf-RING_2"/>
    <property type="match status" value="1"/>
</dbReference>
<feature type="region of interest" description="Disordered" evidence="13">
    <location>
        <begin position="207"/>
        <end position="249"/>
    </location>
</feature>
<evidence type="ECO:0000256" key="2">
    <source>
        <dbReference type="ARBA" id="ARBA00004141"/>
    </source>
</evidence>
<evidence type="ECO:0000256" key="5">
    <source>
        <dbReference type="ARBA" id="ARBA00022692"/>
    </source>
</evidence>
<dbReference type="GO" id="GO:0016020">
    <property type="term" value="C:membrane"/>
    <property type="evidence" value="ECO:0007669"/>
    <property type="project" value="UniProtKB-SubCell"/>
</dbReference>
<sequence>MLQLVTELPGLFRRGADVDADASEGTARGCRRLFEDPFDECEYRLRRLEDFVAELSRKGWDFPETPDIPTKTKRHDAAESAFLQAVPDKGLEMHQVWKTAWEFCHSDFKECEDEGLVRHMALQAVCRRFAVVEGWLRERLANLKPQRKDLVVFLPVLRAELEKLKAVLAAVTAGSSGAEALTAKALAARDRAEARYAAAAARVTSLAQRGPNPQIPQPPHRPSPSPSPGPSSPSPQISPLPPIQPPSSAVEGIQRWVESVRQTGSVAASSSDSDWRRQLDFLRAGLTGTKAVCLSPEKGSRLPSLSRRASVNLEDCPICLEPLRPPKQMHVPLIPLPCGHSFHAACASQWLQKCPRCPMCRHSPFMPIQSVLAVDLSLVRSLSLFAPMTNGFLETRLWSSWRCLRHLWLGPHKLMQKGVSAECLSPSIGQARPGQGLLGLGDVILYSIIYYNIL</sequence>
<dbReference type="Gene3D" id="3.30.40.10">
    <property type="entry name" value="Zinc/RING finger domain, C3HC4 (zinc finger)"/>
    <property type="match status" value="1"/>
</dbReference>
<evidence type="ECO:0000259" key="14">
    <source>
        <dbReference type="PROSITE" id="PS50089"/>
    </source>
</evidence>
<dbReference type="GO" id="GO:0006511">
    <property type="term" value="P:ubiquitin-dependent protein catabolic process"/>
    <property type="evidence" value="ECO:0007669"/>
    <property type="project" value="TreeGrafter"/>
</dbReference>
<evidence type="ECO:0000313" key="16">
    <source>
        <dbReference type="Proteomes" id="UP000601435"/>
    </source>
</evidence>
<dbReference type="SUPFAM" id="SSF57850">
    <property type="entry name" value="RING/U-box"/>
    <property type="match status" value="1"/>
</dbReference>
<evidence type="ECO:0000256" key="4">
    <source>
        <dbReference type="ARBA" id="ARBA00022679"/>
    </source>
</evidence>
<keyword evidence="6" id="KW-0479">Metal-binding</keyword>
<dbReference type="GO" id="GO:0008270">
    <property type="term" value="F:zinc ion binding"/>
    <property type="evidence" value="ECO:0007669"/>
    <property type="project" value="UniProtKB-KW"/>
</dbReference>
<evidence type="ECO:0000256" key="7">
    <source>
        <dbReference type="ARBA" id="ARBA00022771"/>
    </source>
</evidence>
<evidence type="ECO:0000256" key="8">
    <source>
        <dbReference type="ARBA" id="ARBA00022786"/>
    </source>
</evidence>
<keyword evidence="11" id="KW-0472">Membrane</keyword>
<proteinExistence type="predicted"/>
<organism evidence="15 16">
    <name type="scientific">Symbiodinium necroappetens</name>
    <dbReference type="NCBI Taxonomy" id="1628268"/>
    <lineage>
        <taxon>Eukaryota</taxon>
        <taxon>Sar</taxon>
        <taxon>Alveolata</taxon>
        <taxon>Dinophyceae</taxon>
        <taxon>Suessiales</taxon>
        <taxon>Symbiodiniaceae</taxon>
        <taxon>Symbiodinium</taxon>
    </lineage>
</organism>
<evidence type="ECO:0000256" key="13">
    <source>
        <dbReference type="SAM" id="MobiDB-lite"/>
    </source>
</evidence>
<keyword evidence="5" id="KW-0812">Transmembrane</keyword>
<dbReference type="SMART" id="SM00184">
    <property type="entry name" value="RING"/>
    <property type="match status" value="1"/>
</dbReference>
<feature type="domain" description="RING-type" evidence="14">
    <location>
        <begin position="316"/>
        <end position="361"/>
    </location>
</feature>
<keyword evidence="4" id="KW-0808">Transferase</keyword>